<sequence length="155" mass="16542">MESKQKSRKVKNLVAIIISVSLLPLGEDAHFVAAEEQTVGVADGVGRWAKHGIDSGDYARQLMKNSATAVHNIKELEGSSVVDPKRILHEAFSNTTGLQGASTACIVCHNDGVLLAANVGDSGFMVFRDRKLFLQIANSAAPLQLSLPLGEPHNL</sequence>
<dbReference type="PANTHER" id="PTHR12320:SF81">
    <property type="entry name" value="PROTEIN PHOSPHATASE 2C 23-RELATED"/>
    <property type="match status" value="1"/>
</dbReference>
<keyword evidence="5" id="KW-1185">Reference proteome</keyword>
<dbReference type="Gene3D" id="3.60.40.10">
    <property type="entry name" value="PPM-type phosphatase domain"/>
    <property type="match status" value="1"/>
</dbReference>
<dbReference type="EMBL" id="BTGU01000009">
    <property type="protein sequence ID" value="GMN39096.1"/>
    <property type="molecule type" value="Genomic_DNA"/>
</dbReference>
<evidence type="ECO:0000256" key="1">
    <source>
        <dbReference type="RuleBase" id="RU366020"/>
    </source>
</evidence>
<keyword evidence="1" id="KW-0479">Metal-binding</keyword>
<comment type="catalytic activity">
    <reaction evidence="1">
        <text>O-phospho-L-threonyl-[protein] + H2O = L-threonyl-[protein] + phosphate</text>
        <dbReference type="Rhea" id="RHEA:47004"/>
        <dbReference type="Rhea" id="RHEA-COMP:11060"/>
        <dbReference type="Rhea" id="RHEA-COMP:11605"/>
        <dbReference type="ChEBI" id="CHEBI:15377"/>
        <dbReference type="ChEBI" id="CHEBI:30013"/>
        <dbReference type="ChEBI" id="CHEBI:43474"/>
        <dbReference type="ChEBI" id="CHEBI:61977"/>
        <dbReference type="EC" id="3.1.3.16"/>
    </reaction>
</comment>
<feature type="chain" id="PRO_5041655886" description="Protein phosphatase" evidence="2">
    <location>
        <begin position="29"/>
        <end position="155"/>
    </location>
</feature>
<dbReference type="PANTHER" id="PTHR12320">
    <property type="entry name" value="PROTEIN PHOSPHATASE 2C"/>
    <property type="match status" value="1"/>
</dbReference>
<evidence type="ECO:0000256" key="2">
    <source>
        <dbReference type="SAM" id="SignalP"/>
    </source>
</evidence>
<comment type="similarity">
    <text evidence="1">Belongs to the PP2C family.</text>
</comment>
<dbReference type="EC" id="3.1.3.16" evidence="1"/>
<evidence type="ECO:0000313" key="4">
    <source>
        <dbReference type="EMBL" id="GMN39096.1"/>
    </source>
</evidence>
<feature type="domain" description="PPM-type phosphatase" evidence="3">
    <location>
        <begin position="1"/>
        <end position="155"/>
    </location>
</feature>
<comment type="cofactor">
    <cofactor evidence="1">
        <name>Mg(2+)</name>
        <dbReference type="ChEBI" id="CHEBI:18420"/>
    </cofactor>
</comment>
<comment type="catalytic activity">
    <reaction evidence="1">
        <text>O-phospho-L-seryl-[protein] + H2O = L-seryl-[protein] + phosphate</text>
        <dbReference type="Rhea" id="RHEA:20629"/>
        <dbReference type="Rhea" id="RHEA-COMP:9863"/>
        <dbReference type="Rhea" id="RHEA-COMP:11604"/>
        <dbReference type="ChEBI" id="CHEBI:15377"/>
        <dbReference type="ChEBI" id="CHEBI:29999"/>
        <dbReference type="ChEBI" id="CHEBI:43474"/>
        <dbReference type="ChEBI" id="CHEBI:83421"/>
        <dbReference type="EC" id="3.1.3.16"/>
    </reaction>
</comment>
<proteinExistence type="inferred from homology"/>
<keyword evidence="1" id="KW-0904">Protein phosphatase</keyword>
<gene>
    <name evidence="4" type="ORF">TIFTF001_008327</name>
</gene>
<evidence type="ECO:0000259" key="3">
    <source>
        <dbReference type="PROSITE" id="PS51746"/>
    </source>
</evidence>
<dbReference type="SUPFAM" id="SSF81606">
    <property type="entry name" value="PP2C-like"/>
    <property type="match status" value="1"/>
</dbReference>
<dbReference type="InterPro" id="IPR001932">
    <property type="entry name" value="PPM-type_phosphatase-like_dom"/>
</dbReference>
<dbReference type="GO" id="GO:0004722">
    <property type="term" value="F:protein serine/threonine phosphatase activity"/>
    <property type="evidence" value="ECO:0007669"/>
    <property type="project" value="UniProtKB-EC"/>
</dbReference>
<dbReference type="InterPro" id="IPR036457">
    <property type="entry name" value="PPM-type-like_dom_sf"/>
</dbReference>
<keyword evidence="2" id="KW-0732">Signal</keyword>
<dbReference type="Proteomes" id="UP001187192">
    <property type="component" value="Unassembled WGS sequence"/>
</dbReference>
<reference evidence="4" key="1">
    <citation type="submission" date="2023-07" db="EMBL/GenBank/DDBJ databases">
        <title>draft genome sequence of fig (Ficus carica).</title>
        <authorList>
            <person name="Takahashi T."/>
            <person name="Nishimura K."/>
        </authorList>
    </citation>
    <scope>NUCLEOTIDE SEQUENCE</scope>
</reference>
<accession>A0AA88AEV6</accession>
<dbReference type="InterPro" id="IPR039123">
    <property type="entry name" value="PPTC7"/>
</dbReference>
<comment type="caution">
    <text evidence="4">The sequence shown here is derived from an EMBL/GenBank/DDBJ whole genome shotgun (WGS) entry which is preliminary data.</text>
</comment>
<evidence type="ECO:0000313" key="5">
    <source>
        <dbReference type="Proteomes" id="UP001187192"/>
    </source>
</evidence>
<name>A0AA88AEV6_FICCA</name>
<dbReference type="GO" id="GO:0046872">
    <property type="term" value="F:metal ion binding"/>
    <property type="evidence" value="ECO:0007669"/>
    <property type="project" value="UniProtKB-UniRule"/>
</dbReference>
<keyword evidence="1" id="KW-0460">Magnesium</keyword>
<comment type="cofactor">
    <cofactor evidence="1">
        <name>Mn(2+)</name>
        <dbReference type="ChEBI" id="CHEBI:29035"/>
    </cofactor>
</comment>
<protein>
    <recommendedName>
        <fullName evidence="1">Protein phosphatase</fullName>
        <ecNumber evidence="1">3.1.3.16</ecNumber>
    </recommendedName>
</protein>
<keyword evidence="1" id="KW-0378">Hydrolase</keyword>
<organism evidence="4 5">
    <name type="scientific">Ficus carica</name>
    <name type="common">Common fig</name>
    <dbReference type="NCBI Taxonomy" id="3494"/>
    <lineage>
        <taxon>Eukaryota</taxon>
        <taxon>Viridiplantae</taxon>
        <taxon>Streptophyta</taxon>
        <taxon>Embryophyta</taxon>
        <taxon>Tracheophyta</taxon>
        <taxon>Spermatophyta</taxon>
        <taxon>Magnoliopsida</taxon>
        <taxon>eudicotyledons</taxon>
        <taxon>Gunneridae</taxon>
        <taxon>Pentapetalae</taxon>
        <taxon>rosids</taxon>
        <taxon>fabids</taxon>
        <taxon>Rosales</taxon>
        <taxon>Moraceae</taxon>
        <taxon>Ficeae</taxon>
        <taxon>Ficus</taxon>
    </lineage>
</organism>
<dbReference type="AlphaFoldDB" id="A0AA88AEV6"/>
<dbReference type="PROSITE" id="PS51746">
    <property type="entry name" value="PPM_2"/>
    <property type="match status" value="1"/>
</dbReference>
<feature type="signal peptide" evidence="2">
    <location>
        <begin position="1"/>
        <end position="28"/>
    </location>
</feature>
<keyword evidence="1" id="KW-0464">Manganese</keyword>